<keyword evidence="2" id="KW-1185">Reference proteome</keyword>
<organism evidence="1 2">
    <name type="scientific">Salmonella phage TS6</name>
    <dbReference type="NCBI Taxonomy" id="2491323"/>
    <lineage>
        <taxon>Viruses</taxon>
        <taxon>Duplodnaviria</taxon>
        <taxon>Heunggongvirae</taxon>
        <taxon>Uroviricota</taxon>
        <taxon>Caudoviricetes</taxon>
        <taxon>Sarkviridae</taxon>
        <taxon>Guernseyvirinae</taxon>
        <taxon>Cornellvirus</taxon>
        <taxon>Cornellvirus TS6</taxon>
    </lineage>
</organism>
<reference evidence="1 2" key="1">
    <citation type="submission" date="2018-11" db="EMBL/GenBank/DDBJ databases">
        <title>Complete genome sequence of Salmonella bacterophage AP6 chromosome.</title>
        <authorList>
            <person name="Park H."/>
            <person name="Ryu S."/>
        </authorList>
    </citation>
    <scope>NUCLEOTIDE SEQUENCE [LARGE SCALE GENOMIC DNA]</scope>
</reference>
<evidence type="ECO:0000313" key="2">
    <source>
        <dbReference type="Proteomes" id="UP000515448"/>
    </source>
</evidence>
<dbReference type="Proteomes" id="UP000515448">
    <property type="component" value="Segment"/>
</dbReference>
<proteinExistence type="predicted"/>
<name>A0A5S9BG11_9CAUD</name>
<gene>
    <name evidence="1" type="ORF">AP6_007</name>
</gene>
<dbReference type="EMBL" id="MK214385">
    <property type="protein sequence ID" value="AZF89050.1"/>
    <property type="molecule type" value="Genomic_DNA"/>
</dbReference>
<sequence>MAQYEIPDCNDPEWQSQMLRELEENLQLLRDDIGDDNPNLVDSLSIVDALRQYSGY</sequence>
<protein>
    <submittedName>
        <fullName evidence="1">Uncharacterized protein</fullName>
    </submittedName>
</protein>
<accession>A0A5S9BG11</accession>
<evidence type="ECO:0000313" key="1">
    <source>
        <dbReference type="EMBL" id="AZF89050.1"/>
    </source>
</evidence>